<evidence type="ECO:0008006" key="8">
    <source>
        <dbReference type="Google" id="ProtNLM"/>
    </source>
</evidence>
<dbReference type="GO" id="GO:0012505">
    <property type="term" value="C:endomembrane system"/>
    <property type="evidence" value="ECO:0007669"/>
    <property type="project" value="UniProtKB-SubCell"/>
</dbReference>
<keyword evidence="3 5" id="KW-1133">Transmembrane helix</keyword>
<feature type="transmembrane region" description="Helical" evidence="5">
    <location>
        <begin position="97"/>
        <end position="123"/>
    </location>
</feature>
<dbReference type="Gene3D" id="1.20.120.1630">
    <property type="match status" value="1"/>
</dbReference>
<keyword evidence="7" id="KW-1185">Reference proteome</keyword>
<gene>
    <name evidence="6" type="ORF">BMI79_05120</name>
</gene>
<evidence type="ECO:0000313" key="7">
    <source>
        <dbReference type="Proteomes" id="UP000216021"/>
    </source>
</evidence>
<dbReference type="OrthoDB" id="9811969at2"/>
<evidence type="ECO:0000256" key="5">
    <source>
        <dbReference type="SAM" id="Phobius"/>
    </source>
</evidence>
<evidence type="ECO:0000313" key="6">
    <source>
        <dbReference type="EMBL" id="OMQ25686.1"/>
    </source>
</evidence>
<dbReference type="Proteomes" id="UP000216021">
    <property type="component" value="Unassembled WGS sequence"/>
</dbReference>
<keyword evidence="4 5" id="KW-0472">Membrane</keyword>
<dbReference type="EMBL" id="MOXD01000002">
    <property type="protein sequence ID" value="OMQ25686.1"/>
    <property type="molecule type" value="Genomic_DNA"/>
</dbReference>
<dbReference type="PROSITE" id="PS51257">
    <property type="entry name" value="PROKAR_LIPOPROTEIN"/>
    <property type="match status" value="1"/>
</dbReference>
<evidence type="ECO:0000256" key="2">
    <source>
        <dbReference type="ARBA" id="ARBA00022692"/>
    </source>
</evidence>
<evidence type="ECO:0000256" key="1">
    <source>
        <dbReference type="ARBA" id="ARBA00004127"/>
    </source>
</evidence>
<evidence type="ECO:0000256" key="3">
    <source>
        <dbReference type="ARBA" id="ARBA00022989"/>
    </source>
</evidence>
<dbReference type="STRING" id="2034155.BMI79_05120"/>
<feature type="transmembrane region" description="Helical" evidence="5">
    <location>
        <begin position="36"/>
        <end position="62"/>
    </location>
</feature>
<organism evidence="6 7">
    <name type="scientific">Serratia oryzae</name>
    <dbReference type="NCBI Taxonomy" id="2034155"/>
    <lineage>
        <taxon>Bacteria</taxon>
        <taxon>Pseudomonadati</taxon>
        <taxon>Pseudomonadota</taxon>
        <taxon>Gammaproteobacteria</taxon>
        <taxon>Enterobacterales</taxon>
        <taxon>Yersiniaceae</taxon>
        <taxon>Serratia</taxon>
    </lineage>
</organism>
<sequence>MKKWIHWLTLPPVVLVACAAGMLGTRYLSAERWQGYFPVLLGAAVLLVLSLAITLSACLHFFRAGTTLHPQNTQQVNVLLVDGIFRFSRNPLYLGQLLLLAAWALLLEGIGVWPWWLLFFAYLQKVQIPREERFLSARFGADYTAFCRRVRRWL</sequence>
<dbReference type="AlphaFoldDB" id="A0A1S8CNX5"/>
<feature type="transmembrane region" description="Helical" evidence="5">
    <location>
        <begin position="6"/>
        <end position="24"/>
    </location>
</feature>
<protein>
    <recommendedName>
        <fullName evidence="8">Isoprenylcysteine carboxyl methyltransferase</fullName>
    </recommendedName>
</protein>
<comment type="caution">
    <text evidence="6">The sequence shown here is derived from an EMBL/GenBank/DDBJ whole genome shotgun (WGS) entry which is preliminary data.</text>
</comment>
<name>A0A1S8CNX5_9GAMM</name>
<dbReference type="Pfam" id="PF04191">
    <property type="entry name" value="PEMT"/>
    <property type="match status" value="1"/>
</dbReference>
<keyword evidence="2 5" id="KW-0812">Transmembrane</keyword>
<comment type="subcellular location">
    <subcellularLocation>
        <location evidence="1">Endomembrane system</location>
        <topology evidence="1">Multi-pass membrane protein</topology>
    </subcellularLocation>
</comment>
<proteinExistence type="predicted"/>
<reference evidence="6 7" key="1">
    <citation type="submission" date="2016-11" db="EMBL/GenBank/DDBJ databases">
        <title>Rahnella oryzae sp. nov., isolated from rice root.</title>
        <authorList>
            <person name="Zhang X.-X."/>
            <person name="Zhang J."/>
        </authorList>
    </citation>
    <scope>NUCLEOTIDE SEQUENCE [LARGE SCALE GENOMIC DNA]</scope>
    <source>
        <strain evidence="6 7">J11-6</strain>
    </source>
</reference>
<dbReference type="InterPro" id="IPR007318">
    <property type="entry name" value="Phopholipid_MeTrfase"/>
</dbReference>
<evidence type="ECO:0000256" key="4">
    <source>
        <dbReference type="ARBA" id="ARBA00023136"/>
    </source>
</evidence>
<accession>A0A1S8CNX5</accession>
<dbReference type="RefSeq" id="WP_076941048.1">
    <property type="nucleotide sequence ID" value="NZ_MOXD01000002.1"/>
</dbReference>